<gene>
    <name evidence="3" type="ORF">TH19_01350</name>
</gene>
<dbReference type="AlphaFoldDB" id="A0A367WE74"/>
<keyword evidence="1" id="KW-0812">Transmembrane</keyword>
<evidence type="ECO:0000256" key="1">
    <source>
        <dbReference type="SAM" id="Phobius"/>
    </source>
</evidence>
<evidence type="ECO:0000313" key="4">
    <source>
        <dbReference type="Proteomes" id="UP000253226"/>
    </source>
</evidence>
<evidence type="ECO:0000256" key="2">
    <source>
        <dbReference type="SAM" id="SignalP"/>
    </source>
</evidence>
<evidence type="ECO:0000313" key="3">
    <source>
        <dbReference type="EMBL" id="RCK39728.1"/>
    </source>
</evidence>
<keyword evidence="2" id="KW-0732">Signal</keyword>
<name>A0A367WE74_9PROT</name>
<sequence>MGDIKGCSFVSLLVFFAMTFAIAVPDATPVFTDWLAECKRQVTEEISKAGSEAKILLMVGGLAADIEYLVGTGWFYGGCMVLWNLIV</sequence>
<keyword evidence="1" id="KW-1133">Transmembrane helix</keyword>
<comment type="caution">
    <text evidence="3">The sequence shown here is derived from an EMBL/GenBank/DDBJ whole genome shotgun (WGS) entry which is preliminary data.</text>
</comment>
<keyword evidence="1" id="KW-0472">Membrane</keyword>
<organism evidence="3 4">
    <name type="scientific">Thalassospira profundimaris</name>
    <dbReference type="NCBI Taxonomy" id="502049"/>
    <lineage>
        <taxon>Bacteria</taxon>
        <taxon>Pseudomonadati</taxon>
        <taxon>Pseudomonadota</taxon>
        <taxon>Alphaproteobacteria</taxon>
        <taxon>Rhodospirillales</taxon>
        <taxon>Thalassospiraceae</taxon>
        <taxon>Thalassospira</taxon>
    </lineage>
</organism>
<reference evidence="3 4" key="1">
    <citation type="submission" date="2014-07" db="EMBL/GenBank/DDBJ databases">
        <title>Draft genome sequence of Thalassospira profundimaris 35.</title>
        <authorList>
            <person name="Lai Q."/>
            <person name="Shao Z."/>
        </authorList>
    </citation>
    <scope>NUCLEOTIDE SEQUENCE [LARGE SCALE GENOMIC DNA]</scope>
    <source>
        <strain evidence="3 4">35</strain>
    </source>
</reference>
<dbReference type="EMBL" id="JPWF01000001">
    <property type="protein sequence ID" value="RCK39728.1"/>
    <property type="molecule type" value="Genomic_DNA"/>
</dbReference>
<dbReference type="Proteomes" id="UP000253226">
    <property type="component" value="Unassembled WGS sequence"/>
</dbReference>
<accession>A0A367WE74</accession>
<feature type="chain" id="PRO_5016951992" evidence="2">
    <location>
        <begin position="24"/>
        <end position="87"/>
    </location>
</feature>
<protein>
    <submittedName>
        <fullName evidence="3">Uncharacterized protein</fullName>
    </submittedName>
</protein>
<feature type="transmembrane region" description="Helical" evidence="1">
    <location>
        <begin position="66"/>
        <end position="86"/>
    </location>
</feature>
<proteinExistence type="predicted"/>
<feature type="signal peptide" evidence="2">
    <location>
        <begin position="1"/>
        <end position="23"/>
    </location>
</feature>